<dbReference type="PANTHER" id="PTHR38011">
    <property type="entry name" value="DIHYDROFOLATE REDUCTASE FAMILY PROTEIN (AFU_ORTHOLOGUE AFUA_8G06820)"/>
    <property type="match status" value="1"/>
</dbReference>
<dbReference type="InterPro" id="IPR024072">
    <property type="entry name" value="DHFR-like_dom_sf"/>
</dbReference>
<dbReference type="Pfam" id="PF01872">
    <property type="entry name" value="RibD_C"/>
    <property type="match status" value="1"/>
</dbReference>
<sequence length="174" mass="18987">MMAATLDGYVADARGGVGFLNEFQHVDWGWSGFIAEIGTVVMGRKTYDHIWQLTPDWPYPDCAGIVLGHPAEALHANCTLWRDGLDALVAHLRALDGKDVWIVGGPSLQAQFIAKGALDRLELCLVPRLIGTGIRLFPDTGGPALQPRLHASRSLPEGMVLLDYRFGARGGRER</sequence>
<feature type="domain" description="Bacterial bifunctional deaminase-reductase C-terminal" evidence="1">
    <location>
        <begin position="2"/>
        <end position="161"/>
    </location>
</feature>
<accession>A0A842IDB9</accession>
<keyword evidence="3" id="KW-1185">Reference proteome</keyword>
<dbReference type="RefSeq" id="WP_185799134.1">
    <property type="nucleotide sequence ID" value="NZ_JACLQD010000007.1"/>
</dbReference>
<evidence type="ECO:0000259" key="1">
    <source>
        <dbReference type="Pfam" id="PF01872"/>
    </source>
</evidence>
<dbReference type="InterPro" id="IPR050765">
    <property type="entry name" value="Riboflavin_Biosynth_HTPR"/>
</dbReference>
<dbReference type="GO" id="GO:0008703">
    <property type="term" value="F:5-amino-6-(5-phosphoribosylamino)uracil reductase activity"/>
    <property type="evidence" value="ECO:0007669"/>
    <property type="project" value="InterPro"/>
</dbReference>
<protein>
    <submittedName>
        <fullName evidence="2">Dihydrofolate reductase</fullName>
    </submittedName>
</protein>
<name>A0A842IDB9_9RHOB</name>
<proteinExistence type="predicted"/>
<dbReference type="AlphaFoldDB" id="A0A842IDB9"/>
<evidence type="ECO:0000313" key="3">
    <source>
        <dbReference type="Proteomes" id="UP000555411"/>
    </source>
</evidence>
<comment type="caution">
    <text evidence="2">The sequence shown here is derived from an EMBL/GenBank/DDBJ whole genome shotgun (WGS) entry which is preliminary data.</text>
</comment>
<dbReference type="SUPFAM" id="SSF53597">
    <property type="entry name" value="Dihydrofolate reductase-like"/>
    <property type="match status" value="1"/>
</dbReference>
<dbReference type="PANTHER" id="PTHR38011:SF11">
    <property type="entry name" value="2,5-DIAMINO-6-RIBOSYLAMINO-4(3H)-PYRIMIDINONE 5'-PHOSPHATE REDUCTASE"/>
    <property type="match status" value="1"/>
</dbReference>
<dbReference type="EMBL" id="JACLQD010000007">
    <property type="protein sequence ID" value="MBC2837519.1"/>
    <property type="molecule type" value="Genomic_DNA"/>
</dbReference>
<organism evidence="2 3">
    <name type="scientific">Paragemmobacter straminiformis</name>
    <dbReference type="NCBI Taxonomy" id="2045119"/>
    <lineage>
        <taxon>Bacteria</taxon>
        <taxon>Pseudomonadati</taxon>
        <taxon>Pseudomonadota</taxon>
        <taxon>Alphaproteobacteria</taxon>
        <taxon>Rhodobacterales</taxon>
        <taxon>Paracoccaceae</taxon>
        <taxon>Paragemmobacter</taxon>
    </lineage>
</organism>
<dbReference type="GO" id="GO:0009231">
    <property type="term" value="P:riboflavin biosynthetic process"/>
    <property type="evidence" value="ECO:0007669"/>
    <property type="project" value="InterPro"/>
</dbReference>
<dbReference type="Proteomes" id="UP000555411">
    <property type="component" value="Unassembled WGS sequence"/>
</dbReference>
<gene>
    <name evidence="2" type="ORF">H7F16_18520</name>
</gene>
<evidence type="ECO:0000313" key="2">
    <source>
        <dbReference type="EMBL" id="MBC2837519.1"/>
    </source>
</evidence>
<reference evidence="2 3" key="1">
    <citation type="journal article" date="2017" name="Int. J. Syst. Evol. Microbiol.">
        <title>Gemmobacter straminiformis sp. nov., isolated from an artificial fountain.</title>
        <authorList>
            <person name="Kang J.Y."/>
            <person name="Kim M.J."/>
            <person name="Chun J."/>
            <person name="Son K.P."/>
            <person name="Jahng K.Y."/>
        </authorList>
    </citation>
    <scope>NUCLEOTIDE SEQUENCE [LARGE SCALE GENOMIC DNA]</scope>
    <source>
        <strain evidence="2 3">CAM-8</strain>
    </source>
</reference>
<dbReference type="Gene3D" id="3.40.430.10">
    <property type="entry name" value="Dihydrofolate Reductase, subunit A"/>
    <property type="match status" value="1"/>
</dbReference>
<dbReference type="InterPro" id="IPR002734">
    <property type="entry name" value="RibDG_C"/>
</dbReference>